<proteinExistence type="predicted"/>
<sequence length="180" mass="20037">MWIAGYNPCGLPSRLALLLFSWTAVRGWAVEPVRERSVFGLDVHQPRRTTAEKLLMGSLFRRLLNVKGMVIGTSASSMVLSVPGRVREPGASSCWQSPMIPRRTLAWRRTRVGPPVCHASAIRAILQRRGTRLQRRDTRQASAPHLARPRRSGTAASCPDGFARRHAAKPNGHQVPNRLH</sequence>
<evidence type="ECO:0000256" key="1">
    <source>
        <dbReference type="SAM" id="MobiDB-lite"/>
    </source>
</evidence>
<dbReference type="EMBL" id="JGZK01000002">
    <property type="protein sequence ID" value="KFI88098.1"/>
    <property type="molecule type" value="Genomic_DNA"/>
</dbReference>
<reference evidence="2 3" key="1">
    <citation type="submission" date="2014-03" db="EMBL/GenBank/DDBJ databases">
        <title>Genomics of Bifidobacteria.</title>
        <authorList>
            <person name="Ventura M."/>
            <person name="Milani C."/>
            <person name="Lugli G.A."/>
        </authorList>
    </citation>
    <scope>NUCLEOTIDE SEQUENCE [LARGE SCALE GENOMIC DNA]</scope>
    <source>
        <strain evidence="2 3">DSM 23975</strain>
    </source>
</reference>
<gene>
    <name evidence="2" type="ORF">BREU_0889</name>
</gene>
<dbReference type="AlphaFoldDB" id="A0A087CXU8"/>
<dbReference type="Proteomes" id="UP000028984">
    <property type="component" value="Unassembled WGS sequence"/>
</dbReference>
<keyword evidence="3" id="KW-1185">Reference proteome</keyword>
<feature type="region of interest" description="Disordered" evidence="1">
    <location>
        <begin position="129"/>
        <end position="180"/>
    </location>
</feature>
<organism evidence="2 3">
    <name type="scientific">Bifidobacterium reuteri DSM 23975</name>
    <dbReference type="NCBI Taxonomy" id="1437610"/>
    <lineage>
        <taxon>Bacteria</taxon>
        <taxon>Bacillati</taxon>
        <taxon>Actinomycetota</taxon>
        <taxon>Actinomycetes</taxon>
        <taxon>Bifidobacteriales</taxon>
        <taxon>Bifidobacteriaceae</taxon>
        <taxon>Bifidobacterium</taxon>
    </lineage>
</organism>
<protein>
    <submittedName>
        <fullName evidence="2">Uncharacterized protein</fullName>
    </submittedName>
</protein>
<evidence type="ECO:0000313" key="3">
    <source>
        <dbReference type="Proteomes" id="UP000028984"/>
    </source>
</evidence>
<accession>A0A087CXU8</accession>
<name>A0A087CXU8_9BIFI</name>
<comment type="caution">
    <text evidence="2">The sequence shown here is derived from an EMBL/GenBank/DDBJ whole genome shotgun (WGS) entry which is preliminary data.</text>
</comment>
<evidence type="ECO:0000313" key="2">
    <source>
        <dbReference type="EMBL" id="KFI88098.1"/>
    </source>
</evidence>